<dbReference type="PROSITE" id="PS52004">
    <property type="entry name" value="KS3_2"/>
    <property type="match status" value="1"/>
</dbReference>
<dbReference type="FunFam" id="3.40.47.10:FF:000005">
    <property type="entry name" value="3-oxoacyl-[acyl-carrier-protein] synthase I"/>
    <property type="match status" value="1"/>
</dbReference>
<keyword evidence="11" id="KW-0275">Fatty acid biosynthesis</keyword>
<evidence type="ECO:0000259" key="19">
    <source>
        <dbReference type="PROSITE" id="PS52004"/>
    </source>
</evidence>
<dbReference type="STRING" id="568768.GCA_000406125_02741"/>
<evidence type="ECO:0000256" key="7">
    <source>
        <dbReference type="ARBA" id="ARBA00022516"/>
    </source>
</evidence>
<keyword evidence="10" id="KW-0443">Lipid metabolism</keyword>
<evidence type="ECO:0000256" key="11">
    <source>
        <dbReference type="ARBA" id="ARBA00023160"/>
    </source>
</evidence>
<dbReference type="OrthoDB" id="9808669at2"/>
<name>A0A5B8HJJ0_9GAMM</name>
<dbReference type="InterPro" id="IPR000794">
    <property type="entry name" value="Beta-ketoacyl_synthase"/>
</dbReference>
<gene>
    <name evidence="20" type="primary">fabB</name>
    <name evidence="20" type="ORF">Dpoa569_0001132</name>
</gene>
<comment type="subunit">
    <text evidence="4">Homodimer.</text>
</comment>
<dbReference type="SUPFAM" id="SSF53901">
    <property type="entry name" value="Thiolase-like"/>
    <property type="match status" value="2"/>
</dbReference>
<dbReference type="GO" id="GO:0005829">
    <property type="term" value="C:cytosol"/>
    <property type="evidence" value="ECO:0007669"/>
    <property type="project" value="TreeGrafter"/>
</dbReference>
<dbReference type="AlphaFoldDB" id="A0A5B8HJJ0"/>
<keyword evidence="7" id="KW-0444">Lipid biosynthesis</keyword>
<dbReference type="UniPathway" id="UPA00094"/>
<evidence type="ECO:0000256" key="3">
    <source>
        <dbReference type="ARBA" id="ARBA00008467"/>
    </source>
</evidence>
<evidence type="ECO:0000256" key="13">
    <source>
        <dbReference type="ARBA" id="ARBA00039450"/>
    </source>
</evidence>
<evidence type="ECO:0000256" key="16">
    <source>
        <dbReference type="ARBA" id="ARBA00048121"/>
    </source>
</evidence>
<evidence type="ECO:0000313" key="20">
    <source>
        <dbReference type="EMBL" id="QDX29379.1"/>
    </source>
</evidence>
<comment type="catalytic activity">
    <reaction evidence="17">
        <text>a fatty acyl-[ACP] + malonyl-[ACP] + H(+) = a 3-oxoacyl-[ACP] + holo-[ACP] + CO2</text>
        <dbReference type="Rhea" id="RHEA:22836"/>
        <dbReference type="Rhea" id="RHEA-COMP:9623"/>
        <dbReference type="Rhea" id="RHEA-COMP:9685"/>
        <dbReference type="Rhea" id="RHEA-COMP:9916"/>
        <dbReference type="Rhea" id="RHEA-COMP:14125"/>
        <dbReference type="ChEBI" id="CHEBI:15378"/>
        <dbReference type="ChEBI" id="CHEBI:16526"/>
        <dbReference type="ChEBI" id="CHEBI:64479"/>
        <dbReference type="ChEBI" id="CHEBI:78449"/>
        <dbReference type="ChEBI" id="CHEBI:78776"/>
        <dbReference type="ChEBI" id="CHEBI:138651"/>
        <dbReference type="EC" id="2.3.1.41"/>
    </reaction>
    <physiologicalReaction direction="left-to-right" evidence="17">
        <dbReference type="Rhea" id="RHEA:22837"/>
    </physiologicalReaction>
</comment>
<dbReference type="PROSITE" id="PS00606">
    <property type="entry name" value="KS3_1"/>
    <property type="match status" value="1"/>
</dbReference>
<keyword evidence="12 20" id="KW-0012">Acyltransferase</keyword>
<evidence type="ECO:0000256" key="14">
    <source>
        <dbReference type="ARBA" id="ARBA00041620"/>
    </source>
</evidence>
<evidence type="ECO:0000256" key="4">
    <source>
        <dbReference type="ARBA" id="ARBA00011738"/>
    </source>
</evidence>
<dbReference type="Gene3D" id="3.40.47.10">
    <property type="match status" value="2"/>
</dbReference>
<dbReference type="KEGG" id="dic:Dpoa569_0001132"/>
<dbReference type="NCBIfam" id="NF005935">
    <property type="entry name" value="PRK07967.1"/>
    <property type="match status" value="1"/>
</dbReference>
<evidence type="ECO:0000256" key="5">
    <source>
        <dbReference type="ARBA" id="ARBA00013191"/>
    </source>
</evidence>
<reference evidence="20 21" key="1">
    <citation type="journal article" date="2019" name="Environ. Microbiol.">
        <title>The phytopathogenic nature of Dickeya aquatica 174/2 and the dynamic early evolution of Dickeya pathogenicity.</title>
        <authorList>
            <person name="Duprey A."/>
            <person name="Taib N."/>
            <person name="Leonard S."/>
            <person name="Garin T."/>
            <person name="Flandrois J.P."/>
            <person name="Nasser W."/>
            <person name="Brochier-Armanet C."/>
            <person name="Reverchon S."/>
        </authorList>
    </citation>
    <scope>NUCLEOTIDE SEQUENCE [LARGE SCALE GENOMIC DNA]</scope>
    <source>
        <strain evidence="20 21">NCPPB 569</strain>
    </source>
</reference>
<evidence type="ECO:0000256" key="10">
    <source>
        <dbReference type="ARBA" id="ARBA00023098"/>
    </source>
</evidence>
<keyword evidence="21" id="KW-1185">Reference proteome</keyword>
<dbReference type="EMBL" id="CP042220">
    <property type="protein sequence ID" value="QDX29379.1"/>
    <property type="molecule type" value="Genomic_DNA"/>
</dbReference>
<dbReference type="GO" id="GO:0004315">
    <property type="term" value="F:3-oxoacyl-[acyl-carrier-protein] synthase activity"/>
    <property type="evidence" value="ECO:0007669"/>
    <property type="project" value="UniProtKB-EC"/>
</dbReference>
<keyword evidence="8 18" id="KW-0808">Transferase</keyword>
<dbReference type="InterPro" id="IPR014030">
    <property type="entry name" value="Ketoacyl_synth_N"/>
</dbReference>
<comment type="similarity">
    <text evidence="3 18">Belongs to the thiolase-like superfamily. Beta-ketoacyl-ACP synthases family.</text>
</comment>
<dbReference type="PANTHER" id="PTHR11712:SF306">
    <property type="entry name" value="3-OXOACYL-[ACYL-CARRIER-PROTEIN] SYNTHASE 1"/>
    <property type="match status" value="1"/>
</dbReference>
<accession>A0A5B8HJJ0</accession>
<evidence type="ECO:0000256" key="6">
    <source>
        <dbReference type="ARBA" id="ARBA00022490"/>
    </source>
</evidence>
<evidence type="ECO:0000256" key="8">
    <source>
        <dbReference type="ARBA" id="ARBA00022679"/>
    </source>
</evidence>
<dbReference type="PANTHER" id="PTHR11712">
    <property type="entry name" value="POLYKETIDE SYNTHASE-RELATED"/>
    <property type="match status" value="1"/>
</dbReference>
<dbReference type="InterPro" id="IPR020841">
    <property type="entry name" value="PKS_Beta-ketoAc_synthase_dom"/>
</dbReference>
<evidence type="ECO:0000256" key="17">
    <source>
        <dbReference type="ARBA" id="ARBA00048506"/>
    </source>
</evidence>
<evidence type="ECO:0000256" key="12">
    <source>
        <dbReference type="ARBA" id="ARBA00023315"/>
    </source>
</evidence>
<sequence>MKRAVITGLGILSSIGNNKEEVLASLREGRSGITFSQELKDSGMRSHVWGNVKLDTAGLIERKIVRFMSDASIYAYLCMEEAVKDSGLAEETYQNNPRVGLIVGSGGGSPRFQVFGADAMRSPRGLKAVGPYVVTKAMASGVSACLATPFKIHGVNYSISSACATSAHCIGNAVEQIQMGKQDIVFAGGGEELCWELACEFDAMGALSTKYNETPERASRTYDADRDGFVIAGGGGIVVVEELEHALARGAHIYAEVVGYGATSDGADMVAPSGEGAVRCMKLALQDVDTPVDYINTHGTSTPVGDVKELWAIRQVFGDNVPPLSSTKAMTGHSLGAAGVQEAIYSLLMLEHGFIAPSINVETLDEQAQGMNVVTAPTERNLTTVMSNGFGFGGTNAVLVMRKYAQ</sequence>
<dbReference type="CDD" id="cd00834">
    <property type="entry name" value="KAS_I_II"/>
    <property type="match status" value="1"/>
</dbReference>
<comment type="pathway">
    <text evidence="2">Lipid metabolism; fatty acid biosynthesis.</text>
</comment>
<dbReference type="Proteomes" id="UP000320591">
    <property type="component" value="Chromosome"/>
</dbReference>
<dbReference type="SMART" id="SM00825">
    <property type="entry name" value="PKS_KS"/>
    <property type="match status" value="1"/>
</dbReference>
<dbReference type="InterPro" id="IPR018201">
    <property type="entry name" value="Ketoacyl_synth_AS"/>
</dbReference>
<comment type="catalytic activity">
    <reaction evidence="16">
        <text>(3Z)-decenoyl-[ACP] + malonyl-[ACP] + H(+) = 3-oxo-(5Z)-dodecenoyl-[ACP] + holo-[ACP] + CO2</text>
        <dbReference type="Rhea" id="RHEA:54940"/>
        <dbReference type="Rhea" id="RHEA-COMP:9623"/>
        <dbReference type="Rhea" id="RHEA-COMP:9685"/>
        <dbReference type="Rhea" id="RHEA-COMP:9927"/>
        <dbReference type="Rhea" id="RHEA-COMP:14042"/>
        <dbReference type="ChEBI" id="CHEBI:15378"/>
        <dbReference type="ChEBI" id="CHEBI:16526"/>
        <dbReference type="ChEBI" id="CHEBI:64479"/>
        <dbReference type="ChEBI" id="CHEBI:78449"/>
        <dbReference type="ChEBI" id="CHEBI:78798"/>
        <dbReference type="ChEBI" id="CHEBI:138410"/>
    </reaction>
    <physiologicalReaction direction="left-to-right" evidence="16">
        <dbReference type="Rhea" id="RHEA:54941"/>
    </physiologicalReaction>
</comment>
<evidence type="ECO:0000256" key="9">
    <source>
        <dbReference type="ARBA" id="ARBA00022832"/>
    </source>
</evidence>
<proteinExistence type="inferred from homology"/>
<evidence type="ECO:0000256" key="18">
    <source>
        <dbReference type="RuleBase" id="RU003694"/>
    </source>
</evidence>
<dbReference type="FunFam" id="3.40.47.10:FF:000006">
    <property type="entry name" value="3-oxoacyl-[acyl-carrier-protein] synthase I"/>
    <property type="match status" value="1"/>
</dbReference>
<dbReference type="InterPro" id="IPR014031">
    <property type="entry name" value="Ketoacyl_synth_C"/>
</dbReference>
<protein>
    <recommendedName>
        <fullName evidence="13">3-oxoacyl-[acyl-carrier-protein] synthase 1</fullName>
        <ecNumber evidence="5">2.3.1.41</ecNumber>
    </recommendedName>
    <alternativeName>
        <fullName evidence="14">3-oxoacyl-[acyl-carrier-protein] synthase I</fullName>
    </alternativeName>
    <alternativeName>
        <fullName evidence="15">Beta-ketoacyl-ACP synthase I</fullName>
    </alternativeName>
</protein>
<evidence type="ECO:0000256" key="15">
    <source>
        <dbReference type="ARBA" id="ARBA00042143"/>
    </source>
</evidence>
<organism evidence="20 21">
    <name type="scientific">Dickeya poaceiphila</name>
    <dbReference type="NCBI Taxonomy" id="568768"/>
    <lineage>
        <taxon>Bacteria</taxon>
        <taxon>Pseudomonadati</taxon>
        <taxon>Pseudomonadota</taxon>
        <taxon>Gammaproteobacteria</taxon>
        <taxon>Enterobacterales</taxon>
        <taxon>Pectobacteriaceae</taxon>
        <taxon>Dickeya</taxon>
    </lineage>
</organism>
<evidence type="ECO:0000256" key="1">
    <source>
        <dbReference type="ARBA" id="ARBA00004496"/>
    </source>
</evidence>
<keyword evidence="6" id="KW-0963">Cytoplasm</keyword>
<dbReference type="InterPro" id="IPR016039">
    <property type="entry name" value="Thiolase-like"/>
</dbReference>
<dbReference type="Pfam" id="PF00109">
    <property type="entry name" value="ketoacyl-synt"/>
    <property type="match status" value="1"/>
</dbReference>
<keyword evidence="9" id="KW-0276">Fatty acid metabolism</keyword>
<comment type="subcellular location">
    <subcellularLocation>
        <location evidence="1">Cytoplasm</location>
    </subcellularLocation>
</comment>
<evidence type="ECO:0000313" key="21">
    <source>
        <dbReference type="Proteomes" id="UP000320591"/>
    </source>
</evidence>
<dbReference type="EC" id="2.3.1.41" evidence="5"/>
<dbReference type="GO" id="GO:0006633">
    <property type="term" value="P:fatty acid biosynthetic process"/>
    <property type="evidence" value="ECO:0007669"/>
    <property type="project" value="UniProtKB-UniPathway"/>
</dbReference>
<dbReference type="RefSeq" id="WP_042871806.1">
    <property type="nucleotide sequence ID" value="NZ_CM001975.1"/>
</dbReference>
<evidence type="ECO:0000256" key="2">
    <source>
        <dbReference type="ARBA" id="ARBA00005194"/>
    </source>
</evidence>
<dbReference type="Pfam" id="PF02801">
    <property type="entry name" value="Ketoacyl-synt_C"/>
    <property type="match status" value="1"/>
</dbReference>
<feature type="domain" description="Ketosynthase family 3 (KS3)" evidence="19">
    <location>
        <begin position="1"/>
        <end position="403"/>
    </location>
</feature>